<dbReference type="InParanoid" id="Q244W1"/>
<dbReference type="GO" id="GO:0005524">
    <property type="term" value="F:ATP binding"/>
    <property type="evidence" value="ECO:0007669"/>
    <property type="project" value="UniProtKB-KW"/>
</dbReference>
<evidence type="ECO:0000256" key="6">
    <source>
        <dbReference type="ARBA" id="ARBA00037982"/>
    </source>
</evidence>
<keyword evidence="1" id="KW-0808">Transferase</keyword>
<dbReference type="Gene3D" id="1.10.510.10">
    <property type="entry name" value="Transferase(Phosphotransferase) domain 1"/>
    <property type="match status" value="1"/>
</dbReference>
<evidence type="ECO:0000256" key="2">
    <source>
        <dbReference type="ARBA" id="ARBA00022741"/>
    </source>
</evidence>
<dbReference type="GO" id="GO:0017148">
    <property type="term" value="P:negative regulation of translation"/>
    <property type="evidence" value="ECO:0007669"/>
    <property type="project" value="UniProtKB-KW"/>
</dbReference>
<gene>
    <name evidence="8" type="ORF">TTHERM_01451010</name>
</gene>
<evidence type="ECO:0000313" key="9">
    <source>
        <dbReference type="Proteomes" id="UP000009168"/>
    </source>
</evidence>
<dbReference type="STRING" id="312017.Q244W1"/>
<dbReference type="HOGENOM" id="CLU_028650_0_0_1"/>
<dbReference type="InterPro" id="IPR050339">
    <property type="entry name" value="CC_SR_Kinase"/>
</dbReference>
<dbReference type="SMART" id="SM00220">
    <property type="entry name" value="S_TKc"/>
    <property type="match status" value="1"/>
</dbReference>
<dbReference type="OrthoDB" id="504170at2759"/>
<dbReference type="EMBL" id="GG662493">
    <property type="protein sequence ID" value="EAS03313.3"/>
    <property type="molecule type" value="Genomic_DNA"/>
</dbReference>
<dbReference type="InterPro" id="IPR032675">
    <property type="entry name" value="LRR_dom_sf"/>
</dbReference>
<evidence type="ECO:0000256" key="3">
    <source>
        <dbReference type="ARBA" id="ARBA00022777"/>
    </source>
</evidence>
<reference evidence="9" key="1">
    <citation type="journal article" date="2006" name="PLoS Biol.">
        <title>Macronuclear genome sequence of the ciliate Tetrahymena thermophila, a model eukaryote.</title>
        <authorList>
            <person name="Eisen J.A."/>
            <person name="Coyne R.S."/>
            <person name="Wu M."/>
            <person name="Wu D."/>
            <person name="Thiagarajan M."/>
            <person name="Wortman J.R."/>
            <person name="Badger J.H."/>
            <person name="Ren Q."/>
            <person name="Amedeo P."/>
            <person name="Jones K.M."/>
            <person name="Tallon L.J."/>
            <person name="Delcher A.L."/>
            <person name="Salzberg S.L."/>
            <person name="Silva J.C."/>
            <person name="Haas B.J."/>
            <person name="Majoros W.H."/>
            <person name="Farzad M."/>
            <person name="Carlton J.M."/>
            <person name="Smith R.K. Jr."/>
            <person name="Garg J."/>
            <person name="Pearlman R.E."/>
            <person name="Karrer K.M."/>
            <person name="Sun L."/>
            <person name="Manning G."/>
            <person name="Elde N.C."/>
            <person name="Turkewitz A.P."/>
            <person name="Asai D.J."/>
            <person name="Wilkes D.E."/>
            <person name="Wang Y."/>
            <person name="Cai H."/>
            <person name="Collins K."/>
            <person name="Stewart B.A."/>
            <person name="Lee S.R."/>
            <person name="Wilamowska K."/>
            <person name="Weinberg Z."/>
            <person name="Ruzzo W.L."/>
            <person name="Wloga D."/>
            <person name="Gaertig J."/>
            <person name="Frankel J."/>
            <person name="Tsao C.-C."/>
            <person name="Gorovsky M.A."/>
            <person name="Keeling P.J."/>
            <person name="Waller R.F."/>
            <person name="Patron N.J."/>
            <person name="Cherry J.M."/>
            <person name="Stover N.A."/>
            <person name="Krieger C.J."/>
            <person name="del Toro C."/>
            <person name="Ryder H.F."/>
            <person name="Williamson S.C."/>
            <person name="Barbeau R.A."/>
            <person name="Hamilton E.P."/>
            <person name="Orias E."/>
        </authorList>
    </citation>
    <scope>NUCLEOTIDE SEQUENCE [LARGE SCALE GENOMIC DNA]</scope>
    <source>
        <strain evidence="9">SB210</strain>
    </source>
</reference>
<keyword evidence="5" id="KW-0652">Protein synthesis inhibitor</keyword>
<dbReference type="KEGG" id="tet:TTHERM_01451010"/>
<dbReference type="GO" id="GO:0005634">
    <property type="term" value="C:nucleus"/>
    <property type="evidence" value="ECO:0007669"/>
    <property type="project" value="TreeGrafter"/>
</dbReference>
<protein>
    <submittedName>
        <fullName evidence="8">Kinase domain protein</fullName>
    </submittedName>
</protein>
<dbReference type="InterPro" id="IPR011009">
    <property type="entry name" value="Kinase-like_dom_sf"/>
</dbReference>
<dbReference type="PANTHER" id="PTHR11042">
    <property type="entry name" value="EUKARYOTIC TRANSLATION INITIATION FACTOR 2-ALPHA KINASE EIF2-ALPHA KINASE -RELATED"/>
    <property type="match status" value="1"/>
</dbReference>
<evidence type="ECO:0000256" key="4">
    <source>
        <dbReference type="ARBA" id="ARBA00022840"/>
    </source>
</evidence>
<keyword evidence="2" id="KW-0547">Nucleotide-binding</keyword>
<dbReference type="InterPro" id="IPR008271">
    <property type="entry name" value="Ser/Thr_kinase_AS"/>
</dbReference>
<evidence type="ECO:0000256" key="1">
    <source>
        <dbReference type="ARBA" id="ARBA00022679"/>
    </source>
</evidence>
<keyword evidence="4" id="KW-0067">ATP-binding</keyword>
<organism evidence="8 9">
    <name type="scientific">Tetrahymena thermophila (strain SB210)</name>
    <dbReference type="NCBI Taxonomy" id="312017"/>
    <lineage>
        <taxon>Eukaryota</taxon>
        <taxon>Sar</taxon>
        <taxon>Alveolata</taxon>
        <taxon>Ciliophora</taxon>
        <taxon>Intramacronucleata</taxon>
        <taxon>Oligohymenophorea</taxon>
        <taxon>Hymenostomatida</taxon>
        <taxon>Tetrahymenina</taxon>
        <taxon>Tetrahymenidae</taxon>
        <taxon>Tetrahymena</taxon>
    </lineage>
</organism>
<dbReference type="SUPFAM" id="SSF56112">
    <property type="entry name" value="Protein kinase-like (PK-like)"/>
    <property type="match status" value="1"/>
</dbReference>
<comment type="similarity">
    <text evidence="6">Belongs to the protein kinase superfamily. Ser/Thr protein kinase family. GCN2 subfamily.</text>
</comment>
<dbReference type="Gene3D" id="3.80.10.10">
    <property type="entry name" value="Ribonuclease Inhibitor"/>
    <property type="match status" value="2"/>
</dbReference>
<dbReference type="eggNOG" id="KOG1187">
    <property type="taxonomic scope" value="Eukaryota"/>
</dbReference>
<dbReference type="GeneID" id="7843853"/>
<dbReference type="Proteomes" id="UP000009168">
    <property type="component" value="Unassembled WGS sequence"/>
</dbReference>
<dbReference type="Pfam" id="PF00069">
    <property type="entry name" value="Pkinase"/>
    <property type="match status" value="1"/>
</dbReference>
<feature type="domain" description="Protein kinase" evidence="7">
    <location>
        <begin position="52"/>
        <end position="312"/>
    </location>
</feature>
<proteinExistence type="inferred from homology"/>
<dbReference type="PROSITE" id="PS50011">
    <property type="entry name" value="PROTEIN_KINASE_DOM"/>
    <property type="match status" value="1"/>
</dbReference>
<dbReference type="AlphaFoldDB" id="Q244W1"/>
<dbReference type="InterPro" id="IPR000719">
    <property type="entry name" value="Prot_kinase_dom"/>
</dbReference>
<dbReference type="GO" id="GO:0004672">
    <property type="term" value="F:protein kinase activity"/>
    <property type="evidence" value="ECO:0007669"/>
    <property type="project" value="InterPro"/>
</dbReference>
<name>Q244W1_TETTS</name>
<evidence type="ECO:0000256" key="5">
    <source>
        <dbReference type="ARBA" id="ARBA00023193"/>
    </source>
</evidence>
<dbReference type="SUPFAM" id="SSF52047">
    <property type="entry name" value="RNI-like"/>
    <property type="match status" value="1"/>
</dbReference>
<keyword evidence="3 8" id="KW-0418">Kinase</keyword>
<accession>Q244W1</accession>
<dbReference type="PROSITE" id="PS00108">
    <property type="entry name" value="PROTEIN_KINASE_ST"/>
    <property type="match status" value="1"/>
</dbReference>
<dbReference type="RefSeq" id="XP_001023558.3">
    <property type="nucleotide sequence ID" value="XM_001023558.3"/>
</dbReference>
<sequence>MQQQQDIQLKYEAPVEKFEKIFEEYLKKHKKSMMFDSDELITIYNELQKEKIYLTSYISQGGFGCVFEAKYNEEIVAIKCSKTNFEKIEEEEKILKLLKDTPYVFKSIKGFTNQKNSRYYQISKRYSCNLKEIMKSFFEQRKTLPLNQIIGFAIQMSTVFEKIEQNKLIHSDVKPENILYDSQEKCFYLCDYGESKQFKDGSKTYDLKGFAPKYAAPEITDTKNGTFNIKYDIYGLGVILLELTLGKFLEDSDCSFIRNGQLPQYISKNGLYQDINQIIVKMLEKIPQNRISSFELTKKLNDLRLKLENEFICAVQDKLDFTESNMMISKFRQSFLKFNYTCKQSEVRLDEYTFSDYSNLSKIQECIAKRLVHHLDLDFQNNNLGADGAKNIGMSLEKCQNITSLNLNLWYNELGADGAKNIGMSLEKCQNITSLNLNLSQFNQLSIYLVCFNQYICIMSLGADGAKNIGMSLEKCQNITSLNLNLSYNELGADGAKNIGMSLEKCQNITSLNLNLGINDLGADEAKNIRMSLEKCQNITSLNLILCEIKTQNKWVWIIN</sequence>
<dbReference type="CDD" id="cd00180">
    <property type="entry name" value="PKc"/>
    <property type="match status" value="1"/>
</dbReference>
<dbReference type="GO" id="GO:0005737">
    <property type="term" value="C:cytoplasm"/>
    <property type="evidence" value="ECO:0007669"/>
    <property type="project" value="TreeGrafter"/>
</dbReference>
<evidence type="ECO:0000259" key="7">
    <source>
        <dbReference type="PROSITE" id="PS50011"/>
    </source>
</evidence>
<keyword evidence="9" id="KW-1185">Reference proteome</keyword>
<evidence type="ECO:0000313" key="8">
    <source>
        <dbReference type="EMBL" id="EAS03313.3"/>
    </source>
</evidence>